<keyword evidence="2" id="KW-1185">Reference proteome</keyword>
<accession>A0ABD3B4A3</accession>
<comment type="caution">
    <text evidence="1">The sequence shown here is derived from an EMBL/GenBank/DDBJ whole genome shotgun (WGS) entry which is preliminary data.</text>
</comment>
<dbReference type="AlphaFoldDB" id="A0ABD3B4A3"/>
<proteinExistence type="predicted"/>
<gene>
    <name evidence="1" type="ORF">ACH5RR_001715</name>
</gene>
<sequence length="165" mass="18739">MGDYKDEISDVIKLNTLALRFEFDVCIFESDGIEAVYPRVNDISFEEQIVKEPIKQVAVKSICKTGSNRCVSMKIQSTKKMKYASTDKEHQLHEKRIFDSKYPYFIASMQSHGLLRSHTVGWNKVEHDNELAPGNISDFELIESSNVVLKLTVFRGDDFAAGPSN</sequence>
<protein>
    <submittedName>
        <fullName evidence="1">Uncharacterized protein</fullName>
    </submittedName>
</protein>
<organism evidence="1 2">
    <name type="scientific">Cinchona calisaya</name>
    <dbReference type="NCBI Taxonomy" id="153742"/>
    <lineage>
        <taxon>Eukaryota</taxon>
        <taxon>Viridiplantae</taxon>
        <taxon>Streptophyta</taxon>
        <taxon>Embryophyta</taxon>
        <taxon>Tracheophyta</taxon>
        <taxon>Spermatophyta</taxon>
        <taxon>Magnoliopsida</taxon>
        <taxon>eudicotyledons</taxon>
        <taxon>Gunneridae</taxon>
        <taxon>Pentapetalae</taxon>
        <taxon>asterids</taxon>
        <taxon>lamiids</taxon>
        <taxon>Gentianales</taxon>
        <taxon>Rubiaceae</taxon>
        <taxon>Cinchonoideae</taxon>
        <taxon>Cinchoneae</taxon>
        <taxon>Cinchona</taxon>
    </lineage>
</organism>
<evidence type="ECO:0000313" key="2">
    <source>
        <dbReference type="Proteomes" id="UP001630127"/>
    </source>
</evidence>
<dbReference type="EMBL" id="JBJUIK010000001">
    <property type="protein sequence ID" value="KAL3538349.1"/>
    <property type="molecule type" value="Genomic_DNA"/>
</dbReference>
<reference evidence="1 2" key="1">
    <citation type="submission" date="2024-11" db="EMBL/GenBank/DDBJ databases">
        <title>A near-complete genome assembly of Cinchona calisaya.</title>
        <authorList>
            <person name="Lian D.C."/>
            <person name="Zhao X.W."/>
            <person name="Wei L."/>
        </authorList>
    </citation>
    <scope>NUCLEOTIDE SEQUENCE [LARGE SCALE GENOMIC DNA]</scope>
    <source>
        <tissue evidence="1">Nenye</tissue>
    </source>
</reference>
<dbReference type="Proteomes" id="UP001630127">
    <property type="component" value="Unassembled WGS sequence"/>
</dbReference>
<name>A0ABD3B4A3_9GENT</name>
<evidence type="ECO:0000313" key="1">
    <source>
        <dbReference type="EMBL" id="KAL3538349.1"/>
    </source>
</evidence>